<dbReference type="EMBL" id="KN837108">
    <property type="protein sequence ID" value="KIJ46290.1"/>
    <property type="molecule type" value="Genomic_DNA"/>
</dbReference>
<evidence type="ECO:0000313" key="2">
    <source>
        <dbReference type="EMBL" id="KIJ46290.1"/>
    </source>
</evidence>
<dbReference type="GO" id="GO:0005634">
    <property type="term" value="C:nucleus"/>
    <property type="evidence" value="ECO:0007669"/>
    <property type="project" value="TreeGrafter"/>
</dbReference>
<dbReference type="OrthoDB" id="162969at2759"/>
<evidence type="ECO:0000313" key="3">
    <source>
        <dbReference type="Proteomes" id="UP000054279"/>
    </source>
</evidence>
<sequence length="196" mass="22411">MEAKGETVNSAMLMGKHNIFEEKFNVPMDERLSGNGWIPPFCRAYKIKEYRRHGEAASVNLDAVKVEHVCLQVLLVKYPLKDIFNFDETGFFPFAPPDRGLATQQMKGKKTEKFCITISVACNADGSKKLPLCFIGKSAKPRCFSGKSPNNYGYQYYNNTKAWMTKEIFEERVELSAHRTCTHSLCSYIKRLDIKM</sequence>
<name>A0A0C9W3D4_SPHS4</name>
<dbReference type="InterPro" id="IPR004875">
    <property type="entry name" value="DDE_SF_endonuclease_dom"/>
</dbReference>
<organism evidence="2 3">
    <name type="scientific">Sphaerobolus stellatus (strain SS14)</name>
    <dbReference type="NCBI Taxonomy" id="990650"/>
    <lineage>
        <taxon>Eukaryota</taxon>
        <taxon>Fungi</taxon>
        <taxon>Dikarya</taxon>
        <taxon>Basidiomycota</taxon>
        <taxon>Agaricomycotina</taxon>
        <taxon>Agaricomycetes</taxon>
        <taxon>Phallomycetidae</taxon>
        <taxon>Geastrales</taxon>
        <taxon>Sphaerobolaceae</taxon>
        <taxon>Sphaerobolus</taxon>
    </lineage>
</organism>
<gene>
    <name evidence="2" type="ORF">M422DRAFT_250341</name>
</gene>
<dbReference type="Proteomes" id="UP000054279">
    <property type="component" value="Unassembled WGS sequence"/>
</dbReference>
<dbReference type="InterPro" id="IPR050863">
    <property type="entry name" value="CenT-Element_Derived"/>
</dbReference>
<accession>A0A0C9W3D4</accession>
<keyword evidence="3" id="KW-1185">Reference proteome</keyword>
<reference evidence="2 3" key="1">
    <citation type="submission" date="2014-06" db="EMBL/GenBank/DDBJ databases">
        <title>Evolutionary Origins and Diversification of the Mycorrhizal Mutualists.</title>
        <authorList>
            <consortium name="DOE Joint Genome Institute"/>
            <consortium name="Mycorrhizal Genomics Consortium"/>
            <person name="Kohler A."/>
            <person name="Kuo A."/>
            <person name="Nagy L.G."/>
            <person name="Floudas D."/>
            <person name="Copeland A."/>
            <person name="Barry K.W."/>
            <person name="Cichocki N."/>
            <person name="Veneault-Fourrey C."/>
            <person name="LaButti K."/>
            <person name="Lindquist E.A."/>
            <person name="Lipzen A."/>
            <person name="Lundell T."/>
            <person name="Morin E."/>
            <person name="Murat C."/>
            <person name="Riley R."/>
            <person name="Ohm R."/>
            <person name="Sun H."/>
            <person name="Tunlid A."/>
            <person name="Henrissat B."/>
            <person name="Grigoriev I.V."/>
            <person name="Hibbett D.S."/>
            <person name="Martin F."/>
        </authorList>
    </citation>
    <scope>NUCLEOTIDE SEQUENCE [LARGE SCALE GENOMIC DNA]</scope>
    <source>
        <strain evidence="2 3">SS14</strain>
    </source>
</reference>
<dbReference type="PANTHER" id="PTHR19303">
    <property type="entry name" value="TRANSPOSON"/>
    <property type="match status" value="1"/>
</dbReference>
<dbReference type="Pfam" id="PF03184">
    <property type="entry name" value="DDE_1"/>
    <property type="match status" value="1"/>
</dbReference>
<dbReference type="HOGENOM" id="CLU_018294_5_2_1"/>
<dbReference type="GO" id="GO:0003677">
    <property type="term" value="F:DNA binding"/>
    <property type="evidence" value="ECO:0007669"/>
    <property type="project" value="TreeGrafter"/>
</dbReference>
<evidence type="ECO:0000259" key="1">
    <source>
        <dbReference type="Pfam" id="PF03184"/>
    </source>
</evidence>
<dbReference type="PANTHER" id="PTHR19303:SF73">
    <property type="entry name" value="PROTEIN PDC2"/>
    <property type="match status" value="1"/>
</dbReference>
<proteinExistence type="predicted"/>
<protein>
    <recommendedName>
        <fullName evidence="1">DDE-1 domain-containing protein</fullName>
    </recommendedName>
</protein>
<feature type="domain" description="DDE-1" evidence="1">
    <location>
        <begin position="116"/>
        <end position="171"/>
    </location>
</feature>
<dbReference type="AlphaFoldDB" id="A0A0C9W3D4"/>